<evidence type="ECO:0000256" key="1">
    <source>
        <dbReference type="SAM" id="MobiDB-lite"/>
    </source>
</evidence>
<protein>
    <submittedName>
        <fullName evidence="2">Unannotated protein</fullName>
    </submittedName>
</protein>
<dbReference type="EMBL" id="CAFAAJ010000162">
    <property type="protein sequence ID" value="CAB4817764.1"/>
    <property type="molecule type" value="Genomic_DNA"/>
</dbReference>
<dbReference type="AlphaFoldDB" id="A0A6J6ZAR2"/>
<feature type="compositionally biased region" description="Polar residues" evidence="1">
    <location>
        <begin position="14"/>
        <end position="24"/>
    </location>
</feature>
<name>A0A6J6ZAR2_9ZZZZ</name>
<gene>
    <name evidence="2" type="ORF">UFOPK3001_02014</name>
    <name evidence="3" type="ORF">UFOPK3954_01661</name>
</gene>
<accession>A0A6J6ZAR2</accession>
<organism evidence="2">
    <name type="scientific">freshwater metagenome</name>
    <dbReference type="NCBI Taxonomy" id="449393"/>
    <lineage>
        <taxon>unclassified sequences</taxon>
        <taxon>metagenomes</taxon>
        <taxon>ecological metagenomes</taxon>
    </lineage>
</organism>
<sequence length="60" mass="6052">MVSDDQDGARAESYSDQTRWATPTAITDVATSATTALLDLQSAITVAAAASENAAAAIPP</sequence>
<evidence type="ECO:0000313" key="3">
    <source>
        <dbReference type="EMBL" id="CAB4999696.1"/>
    </source>
</evidence>
<evidence type="ECO:0000313" key="2">
    <source>
        <dbReference type="EMBL" id="CAB4817764.1"/>
    </source>
</evidence>
<dbReference type="EMBL" id="CAFBON010000189">
    <property type="protein sequence ID" value="CAB4999696.1"/>
    <property type="molecule type" value="Genomic_DNA"/>
</dbReference>
<proteinExistence type="predicted"/>
<reference evidence="2" key="1">
    <citation type="submission" date="2020-05" db="EMBL/GenBank/DDBJ databases">
        <authorList>
            <person name="Chiriac C."/>
            <person name="Salcher M."/>
            <person name="Ghai R."/>
            <person name="Kavagutti S V."/>
        </authorList>
    </citation>
    <scope>NUCLEOTIDE SEQUENCE</scope>
</reference>
<feature type="region of interest" description="Disordered" evidence="1">
    <location>
        <begin position="1"/>
        <end position="24"/>
    </location>
</feature>